<dbReference type="RefSeq" id="WP_130543677.1">
    <property type="nucleotide sequence ID" value="NZ_CP042431.1"/>
</dbReference>
<evidence type="ECO:0000256" key="1">
    <source>
        <dbReference type="ARBA" id="ARBA00022448"/>
    </source>
</evidence>
<dbReference type="GO" id="GO:0005524">
    <property type="term" value="F:ATP binding"/>
    <property type="evidence" value="ECO:0007669"/>
    <property type="project" value="UniProtKB-KW"/>
</dbReference>
<accession>A0A4Q7MLS2</accession>
<dbReference type="OrthoDB" id="9802264at2"/>
<evidence type="ECO:0000259" key="4">
    <source>
        <dbReference type="PROSITE" id="PS50893"/>
    </source>
</evidence>
<dbReference type="InterPro" id="IPR013611">
    <property type="entry name" value="Transp-assoc_OB_typ2"/>
</dbReference>
<dbReference type="InterPro" id="IPR003593">
    <property type="entry name" value="AAA+_ATPase"/>
</dbReference>
<dbReference type="InterPro" id="IPR008995">
    <property type="entry name" value="Mo/tungstate-bd_C_term_dom"/>
</dbReference>
<dbReference type="GO" id="GO:0043190">
    <property type="term" value="C:ATP-binding cassette (ABC) transporter complex"/>
    <property type="evidence" value="ECO:0007669"/>
    <property type="project" value="InterPro"/>
</dbReference>
<dbReference type="SMART" id="SM00382">
    <property type="entry name" value="AAA"/>
    <property type="match status" value="1"/>
</dbReference>
<keyword evidence="2" id="KW-0547">Nucleotide-binding</keyword>
<dbReference type="PROSITE" id="PS00211">
    <property type="entry name" value="ABC_TRANSPORTER_1"/>
    <property type="match status" value="1"/>
</dbReference>
<evidence type="ECO:0000313" key="5">
    <source>
        <dbReference type="EMBL" id="RZS69335.1"/>
    </source>
</evidence>
<organism evidence="5 6">
    <name type="scientific">Pseudobacter ginsenosidimutans</name>
    <dbReference type="NCBI Taxonomy" id="661488"/>
    <lineage>
        <taxon>Bacteria</taxon>
        <taxon>Pseudomonadati</taxon>
        <taxon>Bacteroidota</taxon>
        <taxon>Chitinophagia</taxon>
        <taxon>Chitinophagales</taxon>
        <taxon>Chitinophagaceae</taxon>
        <taxon>Pseudobacter</taxon>
    </lineage>
</organism>
<gene>
    <name evidence="5" type="ORF">EV199_5172</name>
</gene>
<feature type="domain" description="ABC transporter" evidence="4">
    <location>
        <begin position="4"/>
        <end position="231"/>
    </location>
</feature>
<dbReference type="Gene3D" id="3.40.50.300">
    <property type="entry name" value="P-loop containing nucleotide triphosphate hydrolases"/>
    <property type="match status" value="1"/>
</dbReference>
<dbReference type="InterPro" id="IPR027417">
    <property type="entry name" value="P-loop_NTPase"/>
</dbReference>
<dbReference type="Pfam" id="PF08402">
    <property type="entry name" value="TOBE_2"/>
    <property type="match status" value="1"/>
</dbReference>
<keyword evidence="3 5" id="KW-0067">ATP-binding</keyword>
<dbReference type="Pfam" id="PF00005">
    <property type="entry name" value="ABC_tran"/>
    <property type="match status" value="1"/>
</dbReference>
<protein>
    <submittedName>
        <fullName evidence="5">Iron(III) transport system ATP-binding protein</fullName>
    </submittedName>
</protein>
<dbReference type="PROSITE" id="PS50893">
    <property type="entry name" value="ABC_TRANSPORTER_2"/>
    <property type="match status" value="1"/>
</dbReference>
<dbReference type="GO" id="GO:0022857">
    <property type="term" value="F:transmembrane transporter activity"/>
    <property type="evidence" value="ECO:0007669"/>
    <property type="project" value="InterPro"/>
</dbReference>
<sequence length="311" mass="35221">MVLLQVSGIHKKNERGFELKDVSFSQQWYQQIAIAGETGSGKSTLLRIIAGLAQQDAGEVIYDGKKVPGPNDQLIPGHPKIAYLSQQFELPHYLRVEQVLEYANKLTQRSAEQLFQICRITHLLKRRTDQLSGGEQQRIAIARLLIGSPGLLLLDEPYSNTDMIHKQLLKAIIEDIAEQLKISIIMVSHDPVDALSWADEILLMRDGRIIQHGMPKEVYRHPVDNYAAGLLGKYNVWEDKNGVQRIVRPEDLVLSRKHISDVKGTVQNIIFCGSYYDVEVYTDTRMFTSRMMNLTIEEGDIVTVSPVESLK</sequence>
<dbReference type="PANTHER" id="PTHR42781">
    <property type="entry name" value="SPERMIDINE/PUTRESCINE IMPORT ATP-BINDING PROTEIN POTA"/>
    <property type="match status" value="1"/>
</dbReference>
<dbReference type="Proteomes" id="UP000293874">
    <property type="component" value="Unassembled WGS sequence"/>
</dbReference>
<dbReference type="InterPro" id="IPR050093">
    <property type="entry name" value="ABC_SmlMolc_Importer"/>
</dbReference>
<dbReference type="InterPro" id="IPR003439">
    <property type="entry name" value="ABC_transporter-like_ATP-bd"/>
</dbReference>
<keyword evidence="6" id="KW-1185">Reference proteome</keyword>
<evidence type="ECO:0000256" key="2">
    <source>
        <dbReference type="ARBA" id="ARBA00022741"/>
    </source>
</evidence>
<evidence type="ECO:0000313" key="6">
    <source>
        <dbReference type="Proteomes" id="UP000293874"/>
    </source>
</evidence>
<dbReference type="EMBL" id="SGXA01000003">
    <property type="protein sequence ID" value="RZS69335.1"/>
    <property type="molecule type" value="Genomic_DNA"/>
</dbReference>
<keyword evidence="1" id="KW-0813">Transport</keyword>
<dbReference type="GO" id="GO:0016887">
    <property type="term" value="F:ATP hydrolysis activity"/>
    <property type="evidence" value="ECO:0007669"/>
    <property type="project" value="InterPro"/>
</dbReference>
<dbReference type="SUPFAM" id="SSF52540">
    <property type="entry name" value="P-loop containing nucleoside triphosphate hydrolases"/>
    <property type="match status" value="1"/>
</dbReference>
<comment type="caution">
    <text evidence="5">The sequence shown here is derived from an EMBL/GenBank/DDBJ whole genome shotgun (WGS) entry which is preliminary data.</text>
</comment>
<dbReference type="InterPro" id="IPR017871">
    <property type="entry name" value="ABC_transporter-like_CS"/>
</dbReference>
<dbReference type="PANTHER" id="PTHR42781:SF4">
    <property type="entry name" value="SPERMIDINE_PUTRESCINE IMPORT ATP-BINDING PROTEIN POTA"/>
    <property type="match status" value="1"/>
</dbReference>
<evidence type="ECO:0000256" key="3">
    <source>
        <dbReference type="ARBA" id="ARBA00022840"/>
    </source>
</evidence>
<dbReference type="SUPFAM" id="SSF50331">
    <property type="entry name" value="MOP-like"/>
    <property type="match status" value="1"/>
</dbReference>
<reference evidence="5 6" key="1">
    <citation type="submission" date="2019-02" db="EMBL/GenBank/DDBJ databases">
        <title>Genomic Encyclopedia of Type Strains, Phase IV (KMG-IV): sequencing the most valuable type-strain genomes for metagenomic binning, comparative biology and taxonomic classification.</title>
        <authorList>
            <person name="Goeker M."/>
        </authorList>
    </citation>
    <scope>NUCLEOTIDE SEQUENCE [LARGE SCALE GENOMIC DNA]</scope>
    <source>
        <strain evidence="5 6">DSM 18116</strain>
    </source>
</reference>
<proteinExistence type="predicted"/>
<dbReference type="AlphaFoldDB" id="A0A4Q7MLS2"/>
<name>A0A4Q7MLS2_9BACT</name>